<dbReference type="SUPFAM" id="SSF46785">
    <property type="entry name" value="Winged helix' DNA-binding domain"/>
    <property type="match status" value="1"/>
</dbReference>
<dbReference type="Proteomes" id="UP000823914">
    <property type="component" value="Unassembled WGS sequence"/>
</dbReference>
<keyword evidence="2" id="KW-0238">DNA-binding</keyword>
<evidence type="ECO:0000313" key="6">
    <source>
        <dbReference type="Proteomes" id="UP000823914"/>
    </source>
</evidence>
<organism evidence="5 6">
    <name type="scientific">Candidatus Treponema excrementipullorum</name>
    <dbReference type="NCBI Taxonomy" id="2838768"/>
    <lineage>
        <taxon>Bacteria</taxon>
        <taxon>Pseudomonadati</taxon>
        <taxon>Spirochaetota</taxon>
        <taxon>Spirochaetia</taxon>
        <taxon>Spirochaetales</taxon>
        <taxon>Treponemataceae</taxon>
        <taxon>Treponema</taxon>
    </lineage>
</organism>
<reference evidence="5" key="1">
    <citation type="journal article" date="2021" name="PeerJ">
        <title>Extensive microbial diversity within the chicken gut microbiome revealed by metagenomics and culture.</title>
        <authorList>
            <person name="Gilroy R."/>
            <person name="Ravi A."/>
            <person name="Getino M."/>
            <person name="Pursley I."/>
            <person name="Horton D.L."/>
            <person name="Alikhan N.F."/>
            <person name="Baker D."/>
            <person name="Gharbi K."/>
            <person name="Hall N."/>
            <person name="Watson M."/>
            <person name="Adriaenssens E.M."/>
            <person name="Foster-Nyarko E."/>
            <person name="Jarju S."/>
            <person name="Secka A."/>
            <person name="Antonio M."/>
            <person name="Oren A."/>
            <person name="Chaudhuri R.R."/>
            <person name="La Ragione R."/>
            <person name="Hildebrand F."/>
            <person name="Pallen M.J."/>
        </authorList>
    </citation>
    <scope>NUCLEOTIDE SEQUENCE</scope>
    <source>
        <strain evidence="5">Gambia15-2214</strain>
    </source>
</reference>
<dbReference type="PROSITE" id="PS50949">
    <property type="entry name" value="HTH_GNTR"/>
    <property type="match status" value="1"/>
</dbReference>
<dbReference type="EMBL" id="JAHLFV010000115">
    <property type="protein sequence ID" value="MBU3849887.1"/>
    <property type="molecule type" value="Genomic_DNA"/>
</dbReference>
<dbReference type="InterPro" id="IPR036390">
    <property type="entry name" value="WH_DNA-bd_sf"/>
</dbReference>
<dbReference type="PANTHER" id="PTHR38445">
    <property type="entry name" value="HTH-TYPE TRANSCRIPTIONAL REPRESSOR YTRA"/>
    <property type="match status" value="1"/>
</dbReference>
<dbReference type="PANTHER" id="PTHR38445:SF9">
    <property type="entry name" value="HTH-TYPE TRANSCRIPTIONAL REPRESSOR YTRA"/>
    <property type="match status" value="1"/>
</dbReference>
<feature type="domain" description="HTH gntR-type" evidence="4">
    <location>
        <begin position="7"/>
        <end position="75"/>
    </location>
</feature>
<dbReference type="SMART" id="SM00345">
    <property type="entry name" value="HTH_GNTR"/>
    <property type="match status" value="1"/>
</dbReference>
<dbReference type="InterPro" id="IPR000524">
    <property type="entry name" value="Tscrpt_reg_HTH_GntR"/>
</dbReference>
<dbReference type="AlphaFoldDB" id="A0A9E2NYS3"/>
<evidence type="ECO:0000256" key="1">
    <source>
        <dbReference type="ARBA" id="ARBA00023015"/>
    </source>
</evidence>
<dbReference type="CDD" id="cd07377">
    <property type="entry name" value="WHTH_GntR"/>
    <property type="match status" value="1"/>
</dbReference>
<dbReference type="InterPro" id="IPR036388">
    <property type="entry name" value="WH-like_DNA-bd_sf"/>
</dbReference>
<sequence>MEFNKNVPIYLQIIFEIKRRISVGALKPGDKLPSVRDFAQELQVNPNTIIRAYQEMERDGMAETRRGLGTFIVADEKFSVAGMRSSIGQQLTKEFIEKMLHVGVSKEEILALVEANLK</sequence>
<protein>
    <submittedName>
        <fullName evidence="5">GntR family transcriptional regulator</fullName>
    </submittedName>
</protein>
<dbReference type="Pfam" id="PF00392">
    <property type="entry name" value="GntR"/>
    <property type="match status" value="1"/>
</dbReference>
<evidence type="ECO:0000259" key="4">
    <source>
        <dbReference type="PROSITE" id="PS50949"/>
    </source>
</evidence>
<comment type="caution">
    <text evidence="5">The sequence shown here is derived from an EMBL/GenBank/DDBJ whole genome shotgun (WGS) entry which is preliminary data.</text>
</comment>
<evidence type="ECO:0000256" key="2">
    <source>
        <dbReference type="ARBA" id="ARBA00023125"/>
    </source>
</evidence>
<accession>A0A9E2NYS3</accession>
<evidence type="ECO:0000313" key="5">
    <source>
        <dbReference type="EMBL" id="MBU3849887.1"/>
    </source>
</evidence>
<proteinExistence type="predicted"/>
<keyword evidence="1" id="KW-0805">Transcription regulation</keyword>
<evidence type="ECO:0000256" key="3">
    <source>
        <dbReference type="ARBA" id="ARBA00023163"/>
    </source>
</evidence>
<gene>
    <name evidence="5" type="ORF">IAA16_04910</name>
</gene>
<keyword evidence="3" id="KW-0804">Transcription</keyword>
<name>A0A9E2NYS3_9SPIR</name>
<dbReference type="Gene3D" id="1.10.10.10">
    <property type="entry name" value="Winged helix-like DNA-binding domain superfamily/Winged helix DNA-binding domain"/>
    <property type="match status" value="1"/>
</dbReference>
<dbReference type="GO" id="GO:0003677">
    <property type="term" value="F:DNA binding"/>
    <property type="evidence" value="ECO:0007669"/>
    <property type="project" value="UniProtKB-KW"/>
</dbReference>
<dbReference type="GO" id="GO:0003700">
    <property type="term" value="F:DNA-binding transcription factor activity"/>
    <property type="evidence" value="ECO:0007669"/>
    <property type="project" value="InterPro"/>
</dbReference>
<reference evidence="5" key="2">
    <citation type="submission" date="2021-04" db="EMBL/GenBank/DDBJ databases">
        <authorList>
            <person name="Gilroy R."/>
        </authorList>
    </citation>
    <scope>NUCLEOTIDE SEQUENCE</scope>
    <source>
        <strain evidence="5">Gambia15-2214</strain>
    </source>
</reference>